<dbReference type="RefSeq" id="WP_099643552.1">
    <property type="nucleotide sequence ID" value="NZ_JAQPZX010000009.1"/>
</dbReference>
<organism evidence="2 3">
    <name type="scientific">Pseudoalteromonas piscicida</name>
    <dbReference type="NCBI Taxonomy" id="43662"/>
    <lineage>
        <taxon>Bacteria</taxon>
        <taxon>Pseudomonadati</taxon>
        <taxon>Pseudomonadota</taxon>
        <taxon>Gammaproteobacteria</taxon>
        <taxon>Alteromonadales</taxon>
        <taxon>Pseudoalteromonadaceae</taxon>
        <taxon>Pseudoalteromonas</taxon>
    </lineage>
</organism>
<dbReference type="EMBL" id="NKHF01000092">
    <property type="protein sequence ID" value="PCK30203.1"/>
    <property type="molecule type" value="Genomic_DNA"/>
</dbReference>
<evidence type="ECO:0000256" key="1">
    <source>
        <dbReference type="SAM" id="SignalP"/>
    </source>
</evidence>
<protein>
    <submittedName>
        <fullName evidence="2">Uncharacterized protein</fullName>
    </submittedName>
</protein>
<feature type="chain" id="PRO_5013331864" evidence="1">
    <location>
        <begin position="19"/>
        <end position="111"/>
    </location>
</feature>
<comment type="caution">
    <text evidence="2">The sequence shown here is derived from an EMBL/GenBank/DDBJ whole genome shotgun (WGS) entry which is preliminary data.</text>
</comment>
<keyword evidence="3" id="KW-1185">Reference proteome</keyword>
<reference evidence="3" key="1">
    <citation type="journal article" date="2019" name="Genome Announc.">
        <title>Draft Genome Sequence of Pseudoalteromonas piscicida Strain 36Y ROTHPW, an Hypersaline Seawater Isolate from the South Coast of Sonora, Mexico.</title>
        <authorList>
            <person name="Sanchez-Diaz R."/>
            <person name="Molina-Garza Z.J."/>
            <person name="Cruz-Suarez L.E."/>
            <person name="Selvin J."/>
            <person name="Kiran G.S."/>
            <person name="Ibarra-Gamez J.C."/>
            <person name="Gomez-Gil B."/>
            <person name="Galaviz-Silva L."/>
        </authorList>
    </citation>
    <scope>NUCLEOTIDE SEQUENCE [LARGE SCALE GENOMIC DNA]</scope>
    <source>
        <strain evidence="3">36Y_RITHPW</strain>
    </source>
</reference>
<name>A0A2A5JL74_PSEO7</name>
<dbReference type="Proteomes" id="UP000228621">
    <property type="component" value="Unassembled WGS sequence"/>
</dbReference>
<accession>A0A2A5JL74</accession>
<gene>
    <name evidence="2" type="ORF">CEX98_18795</name>
</gene>
<keyword evidence="1" id="KW-0732">Signal</keyword>
<dbReference type="AlphaFoldDB" id="A0A2A5JL74"/>
<evidence type="ECO:0000313" key="3">
    <source>
        <dbReference type="Proteomes" id="UP000228621"/>
    </source>
</evidence>
<sequence length="111" mass="11964">MKKILPLLFTITPLFAQAGSTAESATIVRLMSDKNYPDYTFVELNKRNASGGPSCGNSTTWNYVLDTSDAQGKKFNAVLLAAFAAGKKVTLAGTDNCPAVNVEGLRRIEIY</sequence>
<feature type="signal peptide" evidence="1">
    <location>
        <begin position="1"/>
        <end position="18"/>
    </location>
</feature>
<proteinExistence type="predicted"/>
<dbReference type="OrthoDB" id="6401111at2"/>
<evidence type="ECO:0000313" key="2">
    <source>
        <dbReference type="EMBL" id="PCK30203.1"/>
    </source>
</evidence>